<reference evidence="1" key="2">
    <citation type="journal article" date="2022" name="New Phytol.">
        <title>Evolutionary transition to the ectomycorrhizal habit in the genomes of a hyperdiverse lineage of mushroom-forming fungi.</title>
        <authorList>
            <person name="Looney B."/>
            <person name="Miyauchi S."/>
            <person name="Morin E."/>
            <person name="Drula E."/>
            <person name="Courty P.E."/>
            <person name="Kohler A."/>
            <person name="Kuo A."/>
            <person name="LaButti K."/>
            <person name="Pangilinan J."/>
            <person name="Lipzen A."/>
            <person name="Riley R."/>
            <person name="Andreopoulos W."/>
            <person name="He G."/>
            <person name="Johnson J."/>
            <person name="Nolan M."/>
            <person name="Tritt A."/>
            <person name="Barry K.W."/>
            <person name="Grigoriev I.V."/>
            <person name="Nagy L.G."/>
            <person name="Hibbett D."/>
            <person name="Henrissat B."/>
            <person name="Matheny P.B."/>
            <person name="Labbe J."/>
            <person name="Martin F.M."/>
        </authorList>
    </citation>
    <scope>NUCLEOTIDE SEQUENCE</scope>
    <source>
        <strain evidence="1">FP105234-sp</strain>
    </source>
</reference>
<dbReference type="Proteomes" id="UP000814033">
    <property type="component" value="Unassembled WGS sequence"/>
</dbReference>
<dbReference type="EMBL" id="MU275928">
    <property type="protein sequence ID" value="KAI0046334.1"/>
    <property type="molecule type" value="Genomic_DNA"/>
</dbReference>
<keyword evidence="2" id="KW-1185">Reference proteome</keyword>
<reference evidence="1" key="1">
    <citation type="submission" date="2021-02" db="EMBL/GenBank/DDBJ databases">
        <authorList>
            <consortium name="DOE Joint Genome Institute"/>
            <person name="Ahrendt S."/>
            <person name="Looney B.P."/>
            <person name="Miyauchi S."/>
            <person name="Morin E."/>
            <person name="Drula E."/>
            <person name="Courty P.E."/>
            <person name="Chicoki N."/>
            <person name="Fauchery L."/>
            <person name="Kohler A."/>
            <person name="Kuo A."/>
            <person name="Labutti K."/>
            <person name="Pangilinan J."/>
            <person name="Lipzen A."/>
            <person name="Riley R."/>
            <person name="Andreopoulos W."/>
            <person name="He G."/>
            <person name="Johnson J."/>
            <person name="Barry K.W."/>
            <person name="Grigoriev I.V."/>
            <person name="Nagy L."/>
            <person name="Hibbett D."/>
            <person name="Henrissat B."/>
            <person name="Matheny P.B."/>
            <person name="Labbe J."/>
            <person name="Martin F."/>
        </authorList>
    </citation>
    <scope>NUCLEOTIDE SEQUENCE</scope>
    <source>
        <strain evidence="1">FP105234-sp</strain>
    </source>
</reference>
<name>A0ACB8RQP6_9AGAM</name>
<accession>A0ACB8RQP6</accession>
<comment type="caution">
    <text evidence="1">The sequence shown here is derived from an EMBL/GenBank/DDBJ whole genome shotgun (WGS) entry which is preliminary data.</text>
</comment>
<gene>
    <name evidence="1" type="ORF">FA95DRAFT_1494211</name>
</gene>
<evidence type="ECO:0000313" key="1">
    <source>
        <dbReference type="EMBL" id="KAI0046334.1"/>
    </source>
</evidence>
<sequence>MAVPCPDHRGRAKPPPAPLLSRPSCARSTSPLAPTPHSTTPRPTFPRSKPDQNLYRAAIAGCMRATPHGKKILNMGARLAISILTATQELERIVAAQRDVPSDGDKPLSSSWVVLPDDDWEMVDASAPSREVIRAVAVV</sequence>
<proteinExistence type="predicted"/>
<protein>
    <submittedName>
        <fullName evidence="1">Uncharacterized protein</fullName>
    </submittedName>
</protein>
<organism evidence="1 2">
    <name type="scientific">Auriscalpium vulgare</name>
    <dbReference type="NCBI Taxonomy" id="40419"/>
    <lineage>
        <taxon>Eukaryota</taxon>
        <taxon>Fungi</taxon>
        <taxon>Dikarya</taxon>
        <taxon>Basidiomycota</taxon>
        <taxon>Agaricomycotina</taxon>
        <taxon>Agaricomycetes</taxon>
        <taxon>Russulales</taxon>
        <taxon>Auriscalpiaceae</taxon>
        <taxon>Auriscalpium</taxon>
    </lineage>
</organism>
<evidence type="ECO:0000313" key="2">
    <source>
        <dbReference type="Proteomes" id="UP000814033"/>
    </source>
</evidence>